<protein>
    <submittedName>
        <fullName evidence="1">Uncharacterized protein</fullName>
    </submittedName>
</protein>
<dbReference type="RefSeq" id="WP_379865641.1">
    <property type="nucleotide sequence ID" value="NZ_JBHTBW010000044.1"/>
</dbReference>
<accession>A0ABW2RLW6</accession>
<sequence>MGNFIQLRQSRLKEEVQSRKLLRVAPTGREKADVEWSLAQLGVECLRERTQTGSHTISVYGELAHHAGRMVVVYDEEDRVRECWAFPPRHVDEIEWEES</sequence>
<name>A0ABW2RLW6_9BACL</name>
<dbReference type="EMBL" id="JBHTBW010000044">
    <property type="protein sequence ID" value="MFC7442033.1"/>
    <property type="molecule type" value="Genomic_DNA"/>
</dbReference>
<dbReference type="Proteomes" id="UP001596500">
    <property type="component" value="Unassembled WGS sequence"/>
</dbReference>
<evidence type="ECO:0000313" key="2">
    <source>
        <dbReference type="Proteomes" id="UP001596500"/>
    </source>
</evidence>
<proteinExistence type="predicted"/>
<comment type="caution">
    <text evidence="1">The sequence shown here is derived from an EMBL/GenBank/DDBJ whole genome shotgun (WGS) entry which is preliminary data.</text>
</comment>
<evidence type="ECO:0000313" key="1">
    <source>
        <dbReference type="EMBL" id="MFC7442033.1"/>
    </source>
</evidence>
<keyword evidence="2" id="KW-1185">Reference proteome</keyword>
<organism evidence="1 2">
    <name type="scientific">Laceyella putida</name>
    <dbReference type="NCBI Taxonomy" id="110101"/>
    <lineage>
        <taxon>Bacteria</taxon>
        <taxon>Bacillati</taxon>
        <taxon>Bacillota</taxon>
        <taxon>Bacilli</taxon>
        <taxon>Bacillales</taxon>
        <taxon>Thermoactinomycetaceae</taxon>
        <taxon>Laceyella</taxon>
    </lineage>
</organism>
<gene>
    <name evidence="1" type="ORF">ACFQNG_13110</name>
</gene>
<reference evidence="2" key="1">
    <citation type="journal article" date="2019" name="Int. J. Syst. Evol. Microbiol.">
        <title>The Global Catalogue of Microorganisms (GCM) 10K type strain sequencing project: providing services to taxonomists for standard genome sequencing and annotation.</title>
        <authorList>
            <consortium name="The Broad Institute Genomics Platform"/>
            <consortium name="The Broad Institute Genome Sequencing Center for Infectious Disease"/>
            <person name="Wu L."/>
            <person name="Ma J."/>
        </authorList>
    </citation>
    <scope>NUCLEOTIDE SEQUENCE [LARGE SCALE GENOMIC DNA]</scope>
    <source>
        <strain evidence="2">CGMCC 1.12942</strain>
    </source>
</reference>